<keyword evidence="2 9" id="KW-0812">Transmembrane</keyword>
<dbReference type="InParanoid" id="K7M7T1"/>
<dbReference type="PaxDb" id="3847-GLYMA14G36025.1"/>
<evidence type="ECO:0000256" key="6">
    <source>
        <dbReference type="ARBA" id="ARBA00022989"/>
    </source>
</evidence>
<evidence type="ECO:0000256" key="3">
    <source>
        <dbReference type="ARBA" id="ARBA00022723"/>
    </source>
</evidence>
<dbReference type="PANTHER" id="PTHR46539:SF2">
    <property type="entry name" value="RING-H2 FINGER PROTEIN ATL43"/>
    <property type="match status" value="1"/>
</dbReference>
<keyword evidence="5" id="KW-0862">Zinc</keyword>
<evidence type="ECO:0000313" key="13">
    <source>
        <dbReference type="Proteomes" id="UP000008827"/>
    </source>
</evidence>
<dbReference type="PANTHER" id="PTHR46539">
    <property type="entry name" value="E3 UBIQUITIN-PROTEIN LIGASE ATL42"/>
    <property type="match status" value="1"/>
</dbReference>
<gene>
    <name evidence="11" type="ORF">GLYMA_14G181700</name>
</gene>
<dbReference type="InterPro" id="IPR013083">
    <property type="entry name" value="Znf_RING/FYVE/PHD"/>
</dbReference>
<dbReference type="HOGENOM" id="CLU_1672400_0_0_1"/>
<dbReference type="EMBL" id="CM000847">
    <property type="protein sequence ID" value="KRH16846.1"/>
    <property type="molecule type" value="Genomic_DNA"/>
</dbReference>
<feature type="transmembrane region" description="Helical" evidence="9">
    <location>
        <begin position="54"/>
        <end position="73"/>
    </location>
</feature>
<evidence type="ECO:0000256" key="5">
    <source>
        <dbReference type="ARBA" id="ARBA00022833"/>
    </source>
</evidence>
<keyword evidence="7 9" id="KW-0472">Membrane</keyword>
<keyword evidence="13" id="KW-1185">Reference proteome</keyword>
<comment type="subcellular location">
    <subcellularLocation>
        <location evidence="1">Membrane</location>
    </subcellularLocation>
</comment>
<reference evidence="11" key="3">
    <citation type="submission" date="2018-07" db="EMBL/GenBank/DDBJ databases">
        <title>WGS assembly of Glycine max.</title>
        <authorList>
            <person name="Schmutz J."/>
            <person name="Cannon S."/>
            <person name="Schlueter J."/>
            <person name="Ma J."/>
            <person name="Mitros T."/>
            <person name="Nelson W."/>
            <person name="Hyten D."/>
            <person name="Song Q."/>
            <person name="Thelen J."/>
            <person name="Cheng J."/>
            <person name="Xu D."/>
            <person name="Hellsten U."/>
            <person name="May G."/>
            <person name="Yu Y."/>
            <person name="Sakurai T."/>
            <person name="Umezawa T."/>
            <person name="Bhattacharyya M."/>
            <person name="Sandhu D."/>
            <person name="Valliyodan B."/>
            <person name="Lindquist E."/>
            <person name="Peto M."/>
            <person name="Grant D."/>
            <person name="Shu S."/>
            <person name="Goodstein D."/>
            <person name="Barry K."/>
            <person name="Futrell-Griggs M."/>
            <person name="Abernathy B."/>
            <person name="Du J."/>
            <person name="Tian Z."/>
            <person name="Zhu L."/>
            <person name="Gill N."/>
            <person name="Joshi T."/>
            <person name="Libault M."/>
            <person name="Sethuraman A."/>
            <person name="Zhang X."/>
            <person name="Shinozaki K."/>
            <person name="Nguyen H."/>
            <person name="Wing R."/>
            <person name="Cregan P."/>
            <person name="Specht J."/>
            <person name="Grimwood J."/>
            <person name="Rokhsar D."/>
            <person name="Stacey G."/>
            <person name="Shoemaker R."/>
            <person name="Jackson S."/>
        </authorList>
    </citation>
    <scope>NUCLEOTIDE SEQUENCE</scope>
    <source>
        <tissue evidence="11">Callus</tissue>
    </source>
</reference>
<dbReference type="AlphaFoldDB" id="K7M7T1"/>
<dbReference type="Proteomes" id="UP000008827">
    <property type="component" value="Chromosome 14"/>
</dbReference>
<name>K7M7T1_SOYBN</name>
<evidence type="ECO:0000313" key="11">
    <source>
        <dbReference type="EMBL" id="KRH16846.1"/>
    </source>
</evidence>
<evidence type="ECO:0000256" key="4">
    <source>
        <dbReference type="ARBA" id="ARBA00022771"/>
    </source>
</evidence>
<feature type="domain" description="RING-type" evidence="10">
    <location>
        <begin position="125"/>
        <end position="151"/>
    </location>
</feature>
<organism evidence="11">
    <name type="scientific">Glycine max</name>
    <name type="common">Soybean</name>
    <name type="synonym">Glycine hispida</name>
    <dbReference type="NCBI Taxonomy" id="3847"/>
    <lineage>
        <taxon>Eukaryota</taxon>
        <taxon>Viridiplantae</taxon>
        <taxon>Streptophyta</taxon>
        <taxon>Embryophyta</taxon>
        <taxon>Tracheophyta</taxon>
        <taxon>Spermatophyta</taxon>
        <taxon>Magnoliopsida</taxon>
        <taxon>eudicotyledons</taxon>
        <taxon>Gunneridae</taxon>
        <taxon>Pentapetalae</taxon>
        <taxon>rosids</taxon>
        <taxon>fabids</taxon>
        <taxon>Fabales</taxon>
        <taxon>Fabaceae</taxon>
        <taxon>Papilionoideae</taxon>
        <taxon>50 kb inversion clade</taxon>
        <taxon>NPAAA clade</taxon>
        <taxon>indigoferoid/millettioid clade</taxon>
        <taxon>Phaseoleae</taxon>
        <taxon>Glycine</taxon>
        <taxon>Glycine subgen. Soja</taxon>
    </lineage>
</organism>
<reference evidence="11 12" key="1">
    <citation type="journal article" date="2010" name="Nature">
        <title>Genome sequence of the palaeopolyploid soybean.</title>
        <authorList>
            <person name="Schmutz J."/>
            <person name="Cannon S.B."/>
            <person name="Schlueter J."/>
            <person name="Ma J."/>
            <person name="Mitros T."/>
            <person name="Nelson W."/>
            <person name="Hyten D.L."/>
            <person name="Song Q."/>
            <person name="Thelen J.J."/>
            <person name="Cheng J."/>
            <person name="Xu D."/>
            <person name="Hellsten U."/>
            <person name="May G.D."/>
            <person name="Yu Y."/>
            <person name="Sakurai T."/>
            <person name="Umezawa T."/>
            <person name="Bhattacharyya M.K."/>
            <person name="Sandhu D."/>
            <person name="Valliyodan B."/>
            <person name="Lindquist E."/>
            <person name="Peto M."/>
            <person name="Grant D."/>
            <person name="Shu S."/>
            <person name="Goodstein D."/>
            <person name="Barry K."/>
            <person name="Futrell-Griggs M."/>
            <person name="Abernathy B."/>
            <person name="Du J."/>
            <person name="Tian Z."/>
            <person name="Zhu L."/>
            <person name="Gill N."/>
            <person name="Joshi T."/>
            <person name="Libault M."/>
            <person name="Sethuraman A."/>
            <person name="Zhang X.-C."/>
            <person name="Shinozaki K."/>
            <person name="Nguyen H.T."/>
            <person name="Wing R.A."/>
            <person name="Cregan P."/>
            <person name="Specht J."/>
            <person name="Grimwood J."/>
            <person name="Rokhsar D."/>
            <person name="Stacey G."/>
            <person name="Shoemaker R.C."/>
            <person name="Jackson S.A."/>
        </authorList>
    </citation>
    <scope>NUCLEOTIDE SEQUENCE</scope>
    <source>
        <strain evidence="12">cv. Williams 82</strain>
        <tissue evidence="11">Callus</tissue>
    </source>
</reference>
<evidence type="ECO:0000256" key="2">
    <source>
        <dbReference type="ARBA" id="ARBA00022692"/>
    </source>
</evidence>
<proteinExistence type="inferred from homology"/>
<evidence type="ECO:0000313" key="12">
    <source>
        <dbReference type="EnsemblPlants" id="KRH16846"/>
    </source>
</evidence>
<dbReference type="eggNOG" id="KOG0800">
    <property type="taxonomic scope" value="Eukaryota"/>
</dbReference>
<evidence type="ECO:0000256" key="7">
    <source>
        <dbReference type="ARBA" id="ARBA00023136"/>
    </source>
</evidence>
<evidence type="ECO:0000259" key="10">
    <source>
        <dbReference type="Pfam" id="PF17123"/>
    </source>
</evidence>
<dbReference type="EnsemblPlants" id="KRH16846">
    <property type="protein sequence ID" value="KRH16846"/>
    <property type="gene ID" value="GLYMA_14G181700"/>
</dbReference>
<comment type="similarity">
    <text evidence="8">Belongs to the RING-type zinc finger family. ATL subfamily.</text>
</comment>
<protein>
    <recommendedName>
        <fullName evidence="10">RING-type domain-containing protein</fullName>
    </recommendedName>
</protein>
<dbReference type="SUPFAM" id="SSF57850">
    <property type="entry name" value="RING/U-box"/>
    <property type="match status" value="1"/>
</dbReference>
<evidence type="ECO:0000256" key="9">
    <source>
        <dbReference type="SAM" id="Phobius"/>
    </source>
</evidence>
<evidence type="ECO:0000256" key="8">
    <source>
        <dbReference type="ARBA" id="ARBA00024209"/>
    </source>
</evidence>
<keyword evidence="6 9" id="KW-1133">Transmembrane helix</keyword>
<dbReference type="Pfam" id="PF17123">
    <property type="entry name" value="zf-RING_11"/>
    <property type="match status" value="1"/>
</dbReference>
<sequence>MRNPISTLIIVVTFVLPQIKMTQIIIPTYNTIPRSHHPLHPPRRSTAATSSSPVPSIVVVLTTTFSLTFLFLIHIKHCNDTNTFNVNTNFRPSHVRKNSSVDHDVLEALPIFRFGSLRGQKKLRNCAVCLARFEDPEVLRLLPKCKHAFHVSALPLQG</sequence>
<dbReference type="GO" id="GO:0008270">
    <property type="term" value="F:zinc ion binding"/>
    <property type="evidence" value="ECO:0007669"/>
    <property type="project" value="UniProtKB-KW"/>
</dbReference>
<reference evidence="12" key="2">
    <citation type="submission" date="2018-02" db="UniProtKB">
        <authorList>
            <consortium name="EnsemblPlants"/>
        </authorList>
    </citation>
    <scope>IDENTIFICATION</scope>
    <source>
        <strain evidence="12">Williams 82</strain>
    </source>
</reference>
<evidence type="ECO:0000256" key="1">
    <source>
        <dbReference type="ARBA" id="ARBA00004370"/>
    </source>
</evidence>
<dbReference type="Gramene" id="KRH16846">
    <property type="protein sequence ID" value="KRH16846"/>
    <property type="gene ID" value="GLYMA_14G181700"/>
</dbReference>
<keyword evidence="3" id="KW-0479">Metal-binding</keyword>
<keyword evidence="4" id="KW-0863">Zinc-finger</keyword>
<dbReference type="Gene3D" id="3.30.40.10">
    <property type="entry name" value="Zinc/RING finger domain, C3HC4 (zinc finger)"/>
    <property type="match status" value="1"/>
</dbReference>
<accession>K7M7T1</accession>
<dbReference type="GO" id="GO:0016020">
    <property type="term" value="C:membrane"/>
    <property type="evidence" value="ECO:0007669"/>
    <property type="project" value="UniProtKB-SubCell"/>
</dbReference>
<dbReference type="InterPro" id="IPR001841">
    <property type="entry name" value="Znf_RING"/>
</dbReference>